<name>A0A2K0WSK3_GIBNY</name>
<protein>
    <submittedName>
        <fullName evidence="2">Uncharacterized protein</fullName>
    </submittedName>
</protein>
<comment type="caution">
    <text evidence="2">The sequence shown here is derived from an EMBL/GenBank/DDBJ whole genome shotgun (WGS) entry which is preliminary data.</text>
</comment>
<sequence length="448" mass="50483">MLVRASNALRGPRALFRPPSYARYGNVIKEEPEQMQMQKPKGKRTTRPWPSGLQVPGPRAAHPIPADPSAKYTVIKIPNTSTAFSSWPTLNKFKPALQPRASRTIPPGAKSGVQATVDTDMEMAILPYLYNDLGVLFFEGPQWEQVRIMANILQSVECEECRLPKRDWTTGNASFEVKYDKWNVYRIKLNARKHTEITFQMKRGKKRSIKPNGLYDLTNIALEKWKADGIGGPVPVEPVPGSINMYIVNHAGGPGLTNDTINGSYLPQLHVYVATGIRGNTIYMSIEFHTVGTRRLVGVTNLKLSPTFEIPLTKDTAEKPPQGVDKTTNFDQTFASVEEKIKASRKGDTRSLKQASQPPPTHASSIGTLGELYEKLVPCNTKRNSEIYRRAMFKVYKLEHKLWAQRKRTLKKEKKVQLRTKSFTRRHERRLAAVAQIEEKYLDAGGEA</sequence>
<feature type="region of interest" description="Disordered" evidence="1">
    <location>
        <begin position="341"/>
        <end position="367"/>
    </location>
</feature>
<evidence type="ECO:0000313" key="3">
    <source>
        <dbReference type="Proteomes" id="UP000236664"/>
    </source>
</evidence>
<dbReference type="EMBL" id="MTQA01000028">
    <property type="protein sequence ID" value="PNP85267.1"/>
    <property type="molecule type" value="Genomic_DNA"/>
</dbReference>
<accession>A0A2K0WSK3</accession>
<evidence type="ECO:0000313" key="2">
    <source>
        <dbReference type="EMBL" id="PNP85267.1"/>
    </source>
</evidence>
<dbReference type="Proteomes" id="UP000236664">
    <property type="component" value="Unassembled WGS sequence"/>
</dbReference>
<organism evidence="2 3">
    <name type="scientific">Gibberella nygamai</name>
    <name type="common">Bean root rot disease fungus</name>
    <name type="synonym">Fusarium nygamai</name>
    <dbReference type="NCBI Taxonomy" id="42673"/>
    <lineage>
        <taxon>Eukaryota</taxon>
        <taxon>Fungi</taxon>
        <taxon>Dikarya</taxon>
        <taxon>Ascomycota</taxon>
        <taxon>Pezizomycotina</taxon>
        <taxon>Sordariomycetes</taxon>
        <taxon>Hypocreomycetidae</taxon>
        <taxon>Hypocreales</taxon>
        <taxon>Nectriaceae</taxon>
        <taxon>Fusarium</taxon>
        <taxon>Fusarium fujikuroi species complex</taxon>
    </lineage>
</organism>
<gene>
    <name evidence="2" type="ORF">FNYG_01496</name>
</gene>
<keyword evidence="3" id="KW-1185">Reference proteome</keyword>
<dbReference type="AlphaFoldDB" id="A0A2K0WSK3"/>
<proteinExistence type="predicted"/>
<feature type="compositionally biased region" description="Basic and acidic residues" evidence="1">
    <location>
        <begin position="341"/>
        <end position="351"/>
    </location>
</feature>
<dbReference type="OrthoDB" id="4867305at2759"/>
<feature type="compositionally biased region" description="Polar residues" evidence="1">
    <location>
        <begin position="352"/>
        <end position="367"/>
    </location>
</feature>
<reference evidence="2 3" key="1">
    <citation type="submission" date="2017-06" db="EMBL/GenBank/DDBJ databases">
        <title>Genome of Fusarium nygamai isolate CS10214.</title>
        <authorList>
            <person name="Gardiner D.M."/>
            <person name="Obanor F."/>
            <person name="Kazan K."/>
        </authorList>
    </citation>
    <scope>NUCLEOTIDE SEQUENCE [LARGE SCALE GENOMIC DNA]</scope>
    <source>
        <strain evidence="2 3">CS10214</strain>
    </source>
</reference>
<evidence type="ECO:0000256" key="1">
    <source>
        <dbReference type="SAM" id="MobiDB-lite"/>
    </source>
</evidence>